<gene>
    <name evidence="1" type="ORF">NDU88_005276</name>
</gene>
<proteinExistence type="predicted"/>
<organism evidence="1 2">
    <name type="scientific">Pleurodeles waltl</name>
    <name type="common">Iberian ribbed newt</name>
    <dbReference type="NCBI Taxonomy" id="8319"/>
    <lineage>
        <taxon>Eukaryota</taxon>
        <taxon>Metazoa</taxon>
        <taxon>Chordata</taxon>
        <taxon>Craniata</taxon>
        <taxon>Vertebrata</taxon>
        <taxon>Euteleostomi</taxon>
        <taxon>Amphibia</taxon>
        <taxon>Batrachia</taxon>
        <taxon>Caudata</taxon>
        <taxon>Salamandroidea</taxon>
        <taxon>Salamandridae</taxon>
        <taxon>Pleurodelinae</taxon>
        <taxon>Pleurodeles</taxon>
    </lineage>
</organism>
<protein>
    <submittedName>
        <fullName evidence="1">Uncharacterized protein</fullName>
    </submittedName>
</protein>
<sequence length="91" mass="9875">MQWAAPGPSAIQDTAMLFLSREASWCTRGARWPHVPPKGSSVPLSWATLLGSLPTSSLAVQSAQLVRRGAFYHISPHPRFSQHRRQGIAGG</sequence>
<comment type="caution">
    <text evidence="1">The sequence shown here is derived from an EMBL/GenBank/DDBJ whole genome shotgun (WGS) entry which is preliminary data.</text>
</comment>
<name>A0AAV7SL79_PLEWA</name>
<dbReference type="EMBL" id="JANPWB010000008">
    <property type="protein sequence ID" value="KAJ1164843.1"/>
    <property type="molecule type" value="Genomic_DNA"/>
</dbReference>
<accession>A0AAV7SL79</accession>
<evidence type="ECO:0000313" key="2">
    <source>
        <dbReference type="Proteomes" id="UP001066276"/>
    </source>
</evidence>
<dbReference type="AlphaFoldDB" id="A0AAV7SL79"/>
<reference evidence="1" key="1">
    <citation type="journal article" date="2022" name="bioRxiv">
        <title>Sequencing and chromosome-scale assembly of the giantPleurodeles waltlgenome.</title>
        <authorList>
            <person name="Brown T."/>
            <person name="Elewa A."/>
            <person name="Iarovenko S."/>
            <person name="Subramanian E."/>
            <person name="Araus A.J."/>
            <person name="Petzold A."/>
            <person name="Susuki M."/>
            <person name="Suzuki K.-i.T."/>
            <person name="Hayashi T."/>
            <person name="Toyoda A."/>
            <person name="Oliveira C."/>
            <person name="Osipova E."/>
            <person name="Leigh N.D."/>
            <person name="Simon A."/>
            <person name="Yun M.H."/>
        </authorList>
    </citation>
    <scope>NUCLEOTIDE SEQUENCE</scope>
    <source>
        <strain evidence="1">20211129_DDA</strain>
        <tissue evidence="1">Liver</tissue>
    </source>
</reference>
<evidence type="ECO:0000313" key="1">
    <source>
        <dbReference type="EMBL" id="KAJ1164843.1"/>
    </source>
</evidence>
<dbReference type="Proteomes" id="UP001066276">
    <property type="component" value="Chromosome 4_2"/>
</dbReference>
<keyword evidence="2" id="KW-1185">Reference proteome</keyword>